<feature type="transmembrane region" description="Helical" evidence="2">
    <location>
        <begin position="29"/>
        <end position="47"/>
    </location>
</feature>
<gene>
    <name evidence="3" type="ORF">ETAA8_46350</name>
</gene>
<sequence length="72" mass="7949">MNTKKHEHQHGSSHEHKHPKSGWKPHRDWRVWMVAAMLVAMAIYVLTLEESLIPFGGGPAEPPVPAAPAPAP</sequence>
<protein>
    <submittedName>
        <fullName evidence="3">Uncharacterized protein</fullName>
    </submittedName>
</protein>
<organism evidence="3 4">
    <name type="scientific">Anatilimnocola aggregata</name>
    <dbReference type="NCBI Taxonomy" id="2528021"/>
    <lineage>
        <taxon>Bacteria</taxon>
        <taxon>Pseudomonadati</taxon>
        <taxon>Planctomycetota</taxon>
        <taxon>Planctomycetia</taxon>
        <taxon>Pirellulales</taxon>
        <taxon>Pirellulaceae</taxon>
        <taxon>Anatilimnocola</taxon>
    </lineage>
</organism>
<feature type="region of interest" description="Disordered" evidence="1">
    <location>
        <begin position="1"/>
        <end position="24"/>
    </location>
</feature>
<keyword evidence="2" id="KW-1133">Transmembrane helix</keyword>
<evidence type="ECO:0000256" key="1">
    <source>
        <dbReference type="SAM" id="MobiDB-lite"/>
    </source>
</evidence>
<dbReference type="AlphaFoldDB" id="A0A517YH43"/>
<accession>A0A517YH43</accession>
<evidence type="ECO:0000313" key="4">
    <source>
        <dbReference type="Proteomes" id="UP000315017"/>
    </source>
</evidence>
<keyword evidence="2" id="KW-0812">Transmembrane</keyword>
<dbReference type="RefSeq" id="WP_145093449.1">
    <property type="nucleotide sequence ID" value="NZ_CP036274.1"/>
</dbReference>
<keyword evidence="2" id="KW-0472">Membrane</keyword>
<proteinExistence type="predicted"/>
<dbReference type="Proteomes" id="UP000315017">
    <property type="component" value="Chromosome"/>
</dbReference>
<feature type="compositionally biased region" description="Basic residues" evidence="1">
    <location>
        <begin position="15"/>
        <end position="24"/>
    </location>
</feature>
<evidence type="ECO:0000313" key="3">
    <source>
        <dbReference type="EMBL" id="QDU29522.1"/>
    </source>
</evidence>
<evidence type="ECO:0000256" key="2">
    <source>
        <dbReference type="SAM" id="Phobius"/>
    </source>
</evidence>
<reference evidence="3 4" key="1">
    <citation type="submission" date="2019-02" db="EMBL/GenBank/DDBJ databases">
        <title>Deep-cultivation of Planctomycetes and their phenomic and genomic characterization uncovers novel biology.</title>
        <authorList>
            <person name="Wiegand S."/>
            <person name="Jogler M."/>
            <person name="Boedeker C."/>
            <person name="Pinto D."/>
            <person name="Vollmers J."/>
            <person name="Rivas-Marin E."/>
            <person name="Kohn T."/>
            <person name="Peeters S.H."/>
            <person name="Heuer A."/>
            <person name="Rast P."/>
            <person name="Oberbeckmann S."/>
            <person name="Bunk B."/>
            <person name="Jeske O."/>
            <person name="Meyerdierks A."/>
            <person name="Storesund J.E."/>
            <person name="Kallscheuer N."/>
            <person name="Luecker S."/>
            <person name="Lage O.M."/>
            <person name="Pohl T."/>
            <person name="Merkel B.J."/>
            <person name="Hornburger P."/>
            <person name="Mueller R.-W."/>
            <person name="Bruemmer F."/>
            <person name="Labrenz M."/>
            <person name="Spormann A.M."/>
            <person name="Op den Camp H."/>
            <person name="Overmann J."/>
            <person name="Amann R."/>
            <person name="Jetten M.S.M."/>
            <person name="Mascher T."/>
            <person name="Medema M.H."/>
            <person name="Devos D.P."/>
            <person name="Kaster A.-K."/>
            <person name="Ovreas L."/>
            <person name="Rohde M."/>
            <person name="Galperin M.Y."/>
            <person name="Jogler C."/>
        </authorList>
    </citation>
    <scope>NUCLEOTIDE SEQUENCE [LARGE SCALE GENOMIC DNA]</scope>
    <source>
        <strain evidence="3 4">ETA_A8</strain>
    </source>
</reference>
<keyword evidence="4" id="KW-1185">Reference proteome</keyword>
<dbReference type="EMBL" id="CP036274">
    <property type="protein sequence ID" value="QDU29522.1"/>
    <property type="molecule type" value="Genomic_DNA"/>
</dbReference>
<name>A0A517YH43_9BACT</name>
<dbReference type="KEGG" id="aagg:ETAA8_46350"/>